<proteinExistence type="predicted"/>
<evidence type="ECO:0000313" key="6">
    <source>
        <dbReference type="Proteomes" id="UP000663855"/>
    </source>
</evidence>
<dbReference type="Proteomes" id="UP000676336">
    <property type="component" value="Unassembled WGS sequence"/>
</dbReference>
<evidence type="ECO:0000313" key="5">
    <source>
        <dbReference type="EMBL" id="CAF3835860.1"/>
    </source>
</evidence>
<dbReference type="EMBL" id="CAJOBH010000472">
    <property type="protein sequence ID" value="CAF3794800.1"/>
    <property type="molecule type" value="Genomic_DNA"/>
</dbReference>
<dbReference type="EMBL" id="CAJOBJ010000304">
    <property type="protein sequence ID" value="CAF3813045.1"/>
    <property type="molecule type" value="Genomic_DNA"/>
</dbReference>
<dbReference type="Proteomes" id="UP000663855">
    <property type="component" value="Unassembled WGS sequence"/>
</dbReference>
<feature type="compositionally biased region" description="Polar residues" evidence="1">
    <location>
        <begin position="133"/>
        <end position="143"/>
    </location>
</feature>
<dbReference type="EMBL" id="CAJOBI010000631">
    <property type="protein sequence ID" value="CAF3835860.1"/>
    <property type="molecule type" value="Genomic_DNA"/>
</dbReference>
<dbReference type="EMBL" id="CAJNOV010003094">
    <property type="protein sequence ID" value="CAF1128601.1"/>
    <property type="molecule type" value="Genomic_DNA"/>
</dbReference>
<evidence type="ECO:0000313" key="4">
    <source>
        <dbReference type="EMBL" id="CAF3813045.1"/>
    </source>
</evidence>
<evidence type="ECO:0000313" key="3">
    <source>
        <dbReference type="EMBL" id="CAF3794800.1"/>
    </source>
</evidence>
<dbReference type="Proteomes" id="UP000681967">
    <property type="component" value="Unassembled WGS sequence"/>
</dbReference>
<sequence length="153" mass="17424">MMFGRDPKGPLSLLIGERTEEARLTTNLACTNSKTQKSLVNNLRYAYNIVKEHAEIETLKQKVKYDRHTTNRQYAEGDLVWAAITTRQIGKNSIAGKLITNRNKTATENDQTVNERQRITTNNNDGSMDDDLNLQNIKENNPPTCYAPSQRRV</sequence>
<reference evidence="2" key="1">
    <citation type="submission" date="2021-02" db="EMBL/GenBank/DDBJ databases">
        <authorList>
            <person name="Nowell W R."/>
        </authorList>
    </citation>
    <scope>NUCLEOTIDE SEQUENCE</scope>
</reference>
<dbReference type="AlphaFoldDB" id="A0A814R5G9"/>
<dbReference type="Proteomes" id="UP000681720">
    <property type="component" value="Unassembled WGS sequence"/>
</dbReference>
<name>A0A814R5G9_9BILA</name>
<comment type="caution">
    <text evidence="2">The sequence shown here is derived from an EMBL/GenBank/DDBJ whole genome shotgun (WGS) entry which is preliminary data.</text>
</comment>
<gene>
    <name evidence="3" type="ORF">BYL167_LOCUS2654</name>
    <name evidence="2" type="ORF">CJN711_LOCUS8444</name>
    <name evidence="4" type="ORF">GIL414_LOCUS1752</name>
    <name evidence="5" type="ORF">SMN809_LOCUS3146</name>
</gene>
<evidence type="ECO:0000256" key="1">
    <source>
        <dbReference type="SAM" id="MobiDB-lite"/>
    </source>
</evidence>
<organism evidence="2 6">
    <name type="scientific">Rotaria magnacalcarata</name>
    <dbReference type="NCBI Taxonomy" id="392030"/>
    <lineage>
        <taxon>Eukaryota</taxon>
        <taxon>Metazoa</taxon>
        <taxon>Spiralia</taxon>
        <taxon>Gnathifera</taxon>
        <taxon>Rotifera</taxon>
        <taxon>Eurotatoria</taxon>
        <taxon>Bdelloidea</taxon>
        <taxon>Philodinida</taxon>
        <taxon>Philodinidae</taxon>
        <taxon>Rotaria</taxon>
    </lineage>
</organism>
<feature type="region of interest" description="Disordered" evidence="1">
    <location>
        <begin position="107"/>
        <end position="153"/>
    </location>
</feature>
<accession>A0A814R5G9</accession>
<evidence type="ECO:0000313" key="2">
    <source>
        <dbReference type="EMBL" id="CAF1128601.1"/>
    </source>
</evidence>
<protein>
    <submittedName>
        <fullName evidence="2">Uncharacterized protein</fullName>
    </submittedName>
</protein>